<feature type="non-terminal residue" evidence="1">
    <location>
        <position position="145"/>
    </location>
</feature>
<protein>
    <submittedName>
        <fullName evidence="1">Uncharacterized protein</fullName>
    </submittedName>
</protein>
<organism evidence="1 2">
    <name type="scientific">Euroglyphus maynei</name>
    <name type="common">Mayne's house dust mite</name>
    <dbReference type="NCBI Taxonomy" id="6958"/>
    <lineage>
        <taxon>Eukaryota</taxon>
        <taxon>Metazoa</taxon>
        <taxon>Ecdysozoa</taxon>
        <taxon>Arthropoda</taxon>
        <taxon>Chelicerata</taxon>
        <taxon>Arachnida</taxon>
        <taxon>Acari</taxon>
        <taxon>Acariformes</taxon>
        <taxon>Sarcoptiformes</taxon>
        <taxon>Astigmata</taxon>
        <taxon>Psoroptidia</taxon>
        <taxon>Analgoidea</taxon>
        <taxon>Pyroglyphidae</taxon>
        <taxon>Pyroglyphinae</taxon>
        <taxon>Euroglyphus</taxon>
    </lineage>
</organism>
<name>A0A1Y3AZQ5_EURMA</name>
<proteinExistence type="predicted"/>
<dbReference type="Proteomes" id="UP000194236">
    <property type="component" value="Unassembled WGS sequence"/>
</dbReference>
<reference evidence="1 2" key="1">
    <citation type="submission" date="2017-03" db="EMBL/GenBank/DDBJ databases">
        <title>Genome Survey of Euroglyphus maynei.</title>
        <authorList>
            <person name="Arlian L.G."/>
            <person name="Morgan M.S."/>
            <person name="Rider S.D."/>
        </authorList>
    </citation>
    <scope>NUCLEOTIDE SEQUENCE [LARGE SCALE GENOMIC DNA]</scope>
    <source>
        <strain evidence="1">Arlian Lab</strain>
        <tissue evidence="1">Whole body</tissue>
    </source>
</reference>
<dbReference type="AlphaFoldDB" id="A0A1Y3AZQ5"/>
<dbReference type="EMBL" id="MUJZ01049082">
    <property type="protein sequence ID" value="OTF74011.1"/>
    <property type="molecule type" value="Genomic_DNA"/>
</dbReference>
<evidence type="ECO:0000313" key="1">
    <source>
        <dbReference type="EMBL" id="OTF74011.1"/>
    </source>
</evidence>
<gene>
    <name evidence="1" type="ORF">BLA29_011937</name>
</gene>
<evidence type="ECO:0000313" key="2">
    <source>
        <dbReference type="Proteomes" id="UP000194236"/>
    </source>
</evidence>
<sequence length="145" mass="17022">MKCMYEELDENSQIRLTTVCPLGISGTGIDIPTKTRFPWLLPIMPLEYAVELIFDAILREEEFFVLPKTFKWIHRFLRFVIQTIHLSKDLKFKHQTIHSIFPQKMASTIWKCLDYSVVPTGLYAPIGRAHYHDRVYRKLSLANGH</sequence>
<accession>A0A1Y3AZQ5</accession>
<comment type="caution">
    <text evidence="1">The sequence shown here is derived from an EMBL/GenBank/DDBJ whole genome shotgun (WGS) entry which is preliminary data.</text>
</comment>
<keyword evidence="2" id="KW-1185">Reference proteome</keyword>